<name>A0A1R4JCM4_9ACTN</name>
<keyword evidence="3" id="KW-1185">Reference proteome</keyword>
<dbReference type="EMBL" id="FUKQ01000025">
    <property type="protein sequence ID" value="SJN29749.1"/>
    <property type="molecule type" value="Genomic_DNA"/>
</dbReference>
<dbReference type="OrthoDB" id="5192631at2"/>
<dbReference type="AlphaFoldDB" id="A0A1R4JCM4"/>
<feature type="transmembrane region" description="Helical" evidence="1">
    <location>
        <begin position="140"/>
        <end position="160"/>
    </location>
</feature>
<dbReference type="Proteomes" id="UP000188342">
    <property type="component" value="Unassembled WGS sequence"/>
</dbReference>
<feature type="transmembrane region" description="Helical" evidence="1">
    <location>
        <begin position="212"/>
        <end position="237"/>
    </location>
</feature>
<accession>A0A1R4JCM4</accession>
<proteinExistence type="predicted"/>
<sequence length="239" mass="25740">MNAKQLTDKQWLDEMIIELRLRNVRGPAIGDAVAAVETHCAESGESATEAFGPPREYARALEFPADQVSKTAPGQWVRLMSPIATGLVGLYLVPGIVLALFTHEPVAVRWGDIATLALMAAVVVLLARVHGVLRAILQRWINAVLILGGGITLLTMTQVLLDVTAFHVPLWLAAVVCLAALAYSVIGMRQVIETEQDLIIDPRTRRPKNPTIAAAASWIFVISAVGLGLISAIPLWMAS</sequence>
<feature type="transmembrane region" description="Helical" evidence="1">
    <location>
        <begin position="113"/>
        <end position="133"/>
    </location>
</feature>
<reference evidence="2 3" key="1">
    <citation type="submission" date="2017-02" db="EMBL/GenBank/DDBJ databases">
        <authorList>
            <person name="Peterson S.W."/>
        </authorList>
    </citation>
    <scope>NUCLEOTIDE SEQUENCE [LARGE SCALE GENOMIC DNA]</scope>
    <source>
        <strain evidence="2 3">LSP_Lj1</strain>
    </source>
</reference>
<feature type="transmembrane region" description="Helical" evidence="1">
    <location>
        <begin position="166"/>
        <end position="186"/>
    </location>
</feature>
<gene>
    <name evidence="2" type="ORF">FM114_06820</name>
</gene>
<evidence type="ECO:0000256" key="1">
    <source>
        <dbReference type="SAM" id="Phobius"/>
    </source>
</evidence>
<dbReference type="RefSeq" id="WP_094764422.1">
    <property type="nucleotide sequence ID" value="NZ_FUKQ01000025.1"/>
</dbReference>
<keyword evidence="1" id="KW-0812">Transmembrane</keyword>
<keyword evidence="1" id="KW-0472">Membrane</keyword>
<evidence type="ECO:0000313" key="2">
    <source>
        <dbReference type="EMBL" id="SJN29749.1"/>
    </source>
</evidence>
<organism evidence="2 3">
    <name type="scientific">Luteococcus japonicus LSP_Lj1</name>
    <dbReference type="NCBI Taxonomy" id="1255658"/>
    <lineage>
        <taxon>Bacteria</taxon>
        <taxon>Bacillati</taxon>
        <taxon>Actinomycetota</taxon>
        <taxon>Actinomycetes</taxon>
        <taxon>Propionibacteriales</taxon>
        <taxon>Propionibacteriaceae</taxon>
        <taxon>Luteococcus</taxon>
    </lineage>
</organism>
<keyword evidence="1" id="KW-1133">Transmembrane helix</keyword>
<dbReference type="STRING" id="1255658.FM114_06820"/>
<evidence type="ECO:0000313" key="3">
    <source>
        <dbReference type="Proteomes" id="UP000188342"/>
    </source>
</evidence>
<protein>
    <submittedName>
        <fullName evidence="2">Uncharacterized protein</fullName>
    </submittedName>
</protein>
<feature type="transmembrane region" description="Helical" evidence="1">
    <location>
        <begin position="79"/>
        <end position="101"/>
    </location>
</feature>